<keyword evidence="2" id="KW-1185">Reference proteome</keyword>
<reference evidence="2" key="1">
    <citation type="journal article" date="2019" name="Nat. Commun.">
        <title>The genome of broomcorn millet.</title>
        <authorList>
            <person name="Zou C."/>
            <person name="Miki D."/>
            <person name="Li D."/>
            <person name="Tang Q."/>
            <person name="Xiao L."/>
            <person name="Rajput S."/>
            <person name="Deng P."/>
            <person name="Jia W."/>
            <person name="Huang R."/>
            <person name="Zhang M."/>
            <person name="Sun Y."/>
            <person name="Hu J."/>
            <person name="Fu X."/>
            <person name="Schnable P.S."/>
            <person name="Li F."/>
            <person name="Zhang H."/>
            <person name="Feng B."/>
            <person name="Zhu X."/>
            <person name="Liu R."/>
            <person name="Schnable J.C."/>
            <person name="Zhu J.-K."/>
            <person name="Zhang H."/>
        </authorList>
    </citation>
    <scope>NUCLEOTIDE SEQUENCE [LARGE SCALE GENOMIC DNA]</scope>
</reference>
<name>A0A3L6SEG3_PANMI</name>
<dbReference type="AlphaFoldDB" id="A0A3L6SEG3"/>
<evidence type="ECO:0000313" key="1">
    <source>
        <dbReference type="EMBL" id="RLN18623.1"/>
    </source>
</evidence>
<evidence type="ECO:0000313" key="2">
    <source>
        <dbReference type="Proteomes" id="UP000275267"/>
    </source>
</evidence>
<accession>A0A3L6SEG3</accession>
<protein>
    <submittedName>
        <fullName evidence="1">Uncharacterized protein</fullName>
    </submittedName>
</protein>
<gene>
    <name evidence="1" type="ORF">C2845_PM02G03480</name>
</gene>
<organism evidence="1 2">
    <name type="scientific">Panicum miliaceum</name>
    <name type="common">Proso millet</name>
    <name type="synonym">Broomcorn millet</name>
    <dbReference type="NCBI Taxonomy" id="4540"/>
    <lineage>
        <taxon>Eukaryota</taxon>
        <taxon>Viridiplantae</taxon>
        <taxon>Streptophyta</taxon>
        <taxon>Embryophyta</taxon>
        <taxon>Tracheophyta</taxon>
        <taxon>Spermatophyta</taxon>
        <taxon>Magnoliopsida</taxon>
        <taxon>Liliopsida</taxon>
        <taxon>Poales</taxon>
        <taxon>Poaceae</taxon>
        <taxon>PACMAD clade</taxon>
        <taxon>Panicoideae</taxon>
        <taxon>Panicodae</taxon>
        <taxon>Paniceae</taxon>
        <taxon>Panicinae</taxon>
        <taxon>Panicum</taxon>
        <taxon>Panicum sect. Panicum</taxon>
    </lineage>
</organism>
<dbReference type="EMBL" id="PQIB02000005">
    <property type="protein sequence ID" value="RLN18623.1"/>
    <property type="molecule type" value="Genomic_DNA"/>
</dbReference>
<proteinExistence type="predicted"/>
<sequence>MQPHFPPPPHQTGENFHFVGLTKNFNPSSPAPTPQTDKVSIDIDIDDDDEETRPVKKRKDIGRMMRKSDWQVLG</sequence>
<dbReference type="Proteomes" id="UP000275267">
    <property type="component" value="Unassembled WGS sequence"/>
</dbReference>
<comment type="caution">
    <text evidence="1">The sequence shown here is derived from an EMBL/GenBank/DDBJ whole genome shotgun (WGS) entry which is preliminary data.</text>
</comment>